<feature type="chain" id="PRO_5022109364" evidence="2">
    <location>
        <begin position="35"/>
        <end position="349"/>
    </location>
</feature>
<feature type="compositionally biased region" description="Gly residues" evidence="1">
    <location>
        <begin position="71"/>
        <end position="86"/>
    </location>
</feature>
<keyword evidence="4" id="KW-1185">Reference proteome</keyword>
<feature type="signal peptide" evidence="2">
    <location>
        <begin position="1"/>
        <end position="34"/>
    </location>
</feature>
<dbReference type="AlphaFoldDB" id="A0A517P6A7"/>
<dbReference type="OrthoDB" id="215810at2"/>
<gene>
    <name evidence="3" type="ORF">CA12_09820</name>
</gene>
<organism evidence="3 4">
    <name type="scientific">Alienimonas californiensis</name>
    <dbReference type="NCBI Taxonomy" id="2527989"/>
    <lineage>
        <taxon>Bacteria</taxon>
        <taxon>Pseudomonadati</taxon>
        <taxon>Planctomycetota</taxon>
        <taxon>Planctomycetia</taxon>
        <taxon>Planctomycetales</taxon>
        <taxon>Planctomycetaceae</taxon>
        <taxon>Alienimonas</taxon>
    </lineage>
</organism>
<keyword evidence="2" id="KW-0732">Signal</keyword>
<dbReference type="Proteomes" id="UP000318741">
    <property type="component" value="Chromosome"/>
</dbReference>
<protein>
    <submittedName>
        <fullName evidence="3">Uncharacterized protein</fullName>
    </submittedName>
</protein>
<dbReference type="EMBL" id="CP036265">
    <property type="protein sequence ID" value="QDT14902.1"/>
    <property type="molecule type" value="Genomic_DNA"/>
</dbReference>
<name>A0A517P6A7_9PLAN</name>
<dbReference type="KEGG" id="acaf:CA12_09820"/>
<evidence type="ECO:0000313" key="4">
    <source>
        <dbReference type="Proteomes" id="UP000318741"/>
    </source>
</evidence>
<evidence type="ECO:0000256" key="1">
    <source>
        <dbReference type="SAM" id="MobiDB-lite"/>
    </source>
</evidence>
<evidence type="ECO:0000256" key="2">
    <source>
        <dbReference type="SAM" id="SignalP"/>
    </source>
</evidence>
<evidence type="ECO:0000313" key="3">
    <source>
        <dbReference type="EMBL" id="QDT14902.1"/>
    </source>
</evidence>
<feature type="region of interest" description="Disordered" evidence="1">
    <location>
        <begin position="306"/>
        <end position="349"/>
    </location>
</feature>
<feature type="region of interest" description="Disordered" evidence="1">
    <location>
        <begin position="44"/>
        <end position="111"/>
    </location>
</feature>
<reference evidence="3 4" key="1">
    <citation type="submission" date="2019-02" db="EMBL/GenBank/DDBJ databases">
        <title>Deep-cultivation of Planctomycetes and their phenomic and genomic characterization uncovers novel biology.</title>
        <authorList>
            <person name="Wiegand S."/>
            <person name="Jogler M."/>
            <person name="Boedeker C."/>
            <person name="Pinto D."/>
            <person name="Vollmers J."/>
            <person name="Rivas-Marin E."/>
            <person name="Kohn T."/>
            <person name="Peeters S.H."/>
            <person name="Heuer A."/>
            <person name="Rast P."/>
            <person name="Oberbeckmann S."/>
            <person name="Bunk B."/>
            <person name="Jeske O."/>
            <person name="Meyerdierks A."/>
            <person name="Storesund J.E."/>
            <person name="Kallscheuer N."/>
            <person name="Luecker S."/>
            <person name="Lage O.M."/>
            <person name="Pohl T."/>
            <person name="Merkel B.J."/>
            <person name="Hornburger P."/>
            <person name="Mueller R.-W."/>
            <person name="Bruemmer F."/>
            <person name="Labrenz M."/>
            <person name="Spormann A.M."/>
            <person name="Op den Camp H."/>
            <person name="Overmann J."/>
            <person name="Amann R."/>
            <person name="Jetten M.S.M."/>
            <person name="Mascher T."/>
            <person name="Medema M.H."/>
            <person name="Devos D.P."/>
            <person name="Kaster A.-K."/>
            <person name="Ovreas L."/>
            <person name="Rohde M."/>
            <person name="Galperin M.Y."/>
            <person name="Jogler C."/>
        </authorList>
    </citation>
    <scope>NUCLEOTIDE SEQUENCE [LARGE SCALE GENOMIC DNA]</scope>
    <source>
        <strain evidence="3 4">CA12</strain>
    </source>
</reference>
<sequence length="349" mass="36702" precursor="true">MPTRSTRSLLVPARLNRLAAGLTLAAAAGSPALAAAQEDGADSAPAVRTWSGPEQIVPGSERSLDASSGGVSYGTSGGATYGGPLGGSTTFVETDPNCPDRGLRGGHGHGYGHGEVGLHALRQDVHAGLHGPVRNPLPLHPALGGYDAYLPPDHNWQQPIAYPVQREVYRYNNWYPEQWYGLPGSQKPRIAPHVFMPTDTTQLGYYYQQVPTWQPAPPGTFPAPPDPRVMHHFTPPGGPTIAAYPGNYPGERRVLNDRWHHGDAYDPVTGHTIYGDVHGVPSGAPYGGTIVAEPAPTVNYGPALGVDAPPAPDVQVEPLPSSTAPSIDSDELPGAPVPDDAILPPEGEV</sequence>
<proteinExistence type="predicted"/>
<dbReference type="RefSeq" id="WP_145357752.1">
    <property type="nucleotide sequence ID" value="NZ_CP036265.1"/>
</dbReference>
<accession>A0A517P6A7</accession>